<keyword evidence="2" id="KW-1185">Reference proteome</keyword>
<reference evidence="2" key="1">
    <citation type="submission" date="2016-11" db="EMBL/GenBank/DDBJ databases">
        <authorList>
            <person name="Varghese N."/>
            <person name="Submissions S."/>
        </authorList>
    </citation>
    <scope>NUCLEOTIDE SEQUENCE [LARGE SCALE GENOMIC DNA]</scope>
    <source>
        <strain evidence="2">DSM 16219</strain>
    </source>
</reference>
<dbReference type="Proteomes" id="UP000183994">
    <property type="component" value="Unassembled WGS sequence"/>
</dbReference>
<gene>
    <name evidence="1" type="ORF">SAMN02745216_01528</name>
</gene>
<dbReference type="STRING" id="1121393.SAMN02745216_01528"/>
<evidence type="ECO:0000313" key="2">
    <source>
        <dbReference type="Proteomes" id="UP000183994"/>
    </source>
</evidence>
<accession>A0A1M6IU20</accession>
<evidence type="ECO:0000313" key="1">
    <source>
        <dbReference type="EMBL" id="SHJ37970.1"/>
    </source>
</evidence>
<sequence length="45" mass="5059">MPAGPMDPLGDQKPVYVDFRVKADPNKKIAEGKVLNSLNRRRKHA</sequence>
<dbReference type="EMBL" id="FQZU01000007">
    <property type="protein sequence ID" value="SHJ37970.1"/>
    <property type="molecule type" value="Genomic_DNA"/>
</dbReference>
<dbReference type="AlphaFoldDB" id="A0A1M6IU20"/>
<organism evidence="1 2">
    <name type="scientific">Desulfatibacillum alkenivorans DSM 16219</name>
    <dbReference type="NCBI Taxonomy" id="1121393"/>
    <lineage>
        <taxon>Bacteria</taxon>
        <taxon>Pseudomonadati</taxon>
        <taxon>Thermodesulfobacteriota</taxon>
        <taxon>Desulfobacteria</taxon>
        <taxon>Desulfobacterales</taxon>
        <taxon>Desulfatibacillaceae</taxon>
        <taxon>Desulfatibacillum</taxon>
    </lineage>
</organism>
<name>A0A1M6IU20_9BACT</name>
<protein>
    <submittedName>
        <fullName evidence="1">Uncharacterized protein</fullName>
    </submittedName>
</protein>
<proteinExistence type="predicted"/>